<sequence>MENKKRKPKKIRKARNKEYKIIVGIINAALINFFTRRTTKTFLQEQHFIAKQIQDFVDTSYIPRAIHTKEMLEQHFGTINLLEAEKKKFF</sequence>
<protein>
    <submittedName>
        <fullName evidence="2">Uncharacterized protein</fullName>
    </submittedName>
</protein>
<keyword evidence="1" id="KW-1133">Transmembrane helix</keyword>
<evidence type="ECO:0000256" key="1">
    <source>
        <dbReference type="SAM" id="Phobius"/>
    </source>
</evidence>
<reference evidence="2" key="1">
    <citation type="journal article" date="2015" name="Nature">
        <title>Complex archaea that bridge the gap between prokaryotes and eukaryotes.</title>
        <authorList>
            <person name="Spang A."/>
            <person name="Saw J.H."/>
            <person name="Jorgensen S.L."/>
            <person name="Zaremba-Niedzwiedzka K."/>
            <person name="Martijn J."/>
            <person name="Lind A.E."/>
            <person name="van Eijk R."/>
            <person name="Schleper C."/>
            <person name="Guy L."/>
            <person name="Ettema T.J."/>
        </authorList>
    </citation>
    <scope>NUCLEOTIDE SEQUENCE</scope>
</reference>
<dbReference type="EMBL" id="LAZR01050805">
    <property type="protein sequence ID" value="KKK86525.1"/>
    <property type="molecule type" value="Genomic_DNA"/>
</dbReference>
<keyword evidence="1" id="KW-0812">Transmembrane</keyword>
<feature type="transmembrane region" description="Helical" evidence="1">
    <location>
        <begin position="21"/>
        <end position="39"/>
    </location>
</feature>
<comment type="caution">
    <text evidence="2">The sequence shown here is derived from an EMBL/GenBank/DDBJ whole genome shotgun (WGS) entry which is preliminary data.</text>
</comment>
<organism evidence="2">
    <name type="scientific">marine sediment metagenome</name>
    <dbReference type="NCBI Taxonomy" id="412755"/>
    <lineage>
        <taxon>unclassified sequences</taxon>
        <taxon>metagenomes</taxon>
        <taxon>ecological metagenomes</taxon>
    </lineage>
</organism>
<evidence type="ECO:0000313" key="2">
    <source>
        <dbReference type="EMBL" id="KKK86525.1"/>
    </source>
</evidence>
<keyword evidence="1" id="KW-0472">Membrane</keyword>
<dbReference type="AlphaFoldDB" id="A0A0F8ZKH4"/>
<feature type="non-terminal residue" evidence="2">
    <location>
        <position position="90"/>
    </location>
</feature>
<gene>
    <name evidence="2" type="ORF">LCGC14_2762330</name>
</gene>
<name>A0A0F8ZKH4_9ZZZZ</name>
<proteinExistence type="predicted"/>
<accession>A0A0F8ZKH4</accession>